<dbReference type="EMBL" id="RQHW01000078">
    <property type="protein sequence ID" value="TGN17314.1"/>
    <property type="molecule type" value="Genomic_DNA"/>
</dbReference>
<dbReference type="AlphaFoldDB" id="A0A4R9LVU3"/>
<accession>A0A4R9LVU3</accession>
<dbReference type="RefSeq" id="WP_135761868.1">
    <property type="nucleotide sequence ID" value="NZ_RQHW01000078.1"/>
</dbReference>
<name>A0A4R9LVU3_9LEPT</name>
<protein>
    <submittedName>
        <fullName evidence="1">LIC_13355 family lipoprotein</fullName>
    </submittedName>
</protein>
<dbReference type="OrthoDB" id="344566at2"/>
<dbReference type="NCBIfam" id="NF033170">
    <property type="entry name" value="lipo_LIC13355"/>
    <property type="match status" value="1"/>
</dbReference>
<comment type="caution">
    <text evidence="1">The sequence shown here is derived from an EMBL/GenBank/DDBJ whole genome shotgun (WGS) entry which is preliminary data.</text>
</comment>
<sequence length="287" mass="30166">MQNSKKSLIILSTFLFFAAENCMEEKKNDSATLLPLLLLAGSNSSSVGPCPPTSLPSDIPVANTVVSASSTVSGFNDSKKAINGVCGGGEFSGSLDVYALNLTGAGASMVVSWGGKTVKPVTGVDFVVYENPFRISETSDRYAFDPMIAEVSRDNVNYCGFTLTHDNTSSTLNKISSWQGFGGLRPVLYNMATKIFTLEQLFTSTGDGFLTGGGDGFDLANLNASTPTTSGTCNGTLVTNIQTNGFLYLKMTSASAVNNPATSAPYVYPHSYDNGPDIDGVVAKQVE</sequence>
<evidence type="ECO:0000313" key="2">
    <source>
        <dbReference type="Proteomes" id="UP000298058"/>
    </source>
</evidence>
<organism evidence="1 2">
    <name type="scientific">Leptospira idonii</name>
    <dbReference type="NCBI Taxonomy" id="1193500"/>
    <lineage>
        <taxon>Bacteria</taxon>
        <taxon>Pseudomonadati</taxon>
        <taxon>Spirochaetota</taxon>
        <taxon>Spirochaetia</taxon>
        <taxon>Leptospirales</taxon>
        <taxon>Leptospiraceae</taxon>
        <taxon>Leptospira</taxon>
    </lineage>
</organism>
<keyword evidence="1" id="KW-0449">Lipoprotein</keyword>
<keyword evidence="2" id="KW-1185">Reference proteome</keyword>
<evidence type="ECO:0000313" key="1">
    <source>
        <dbReference type="EMBL" id="TGN17314.1"/>
    </source>
</evidence>
<gene>
    <name evidence="1" type="ORF">EHS15_17400</name>
</gene>
<reference evidence="1" key="1">
    <citation type="journal article" date="2019" name="PLoS Negl. Trop. Dis.">
        <title>Revisiting the worldwide diversity of Leptospira species in the environment.</title>
        <authorList>
            <person name="Vincent A.T."/>
            <person name="Schiettekatte O."/>
            <person name="Bourhy P."/>
            <person name="Veyrier F.J."/>
            <person name="Picardeau M."/>
        </authorList>
    </citation>
    <scope>NUCLEOTIDE SEQUENCE [LARGE SCALE GENOMIC DNA]</scope>
    <source>
        <strain evidence="1">201300427</strain>
    </source>
</reference>
<dbReference type="Proteomes" id="UP000298058">
    <property type="component" value="Unassembled WGS sequence"/>
</dbReference>
<proteinExistence type="predicted"/>